<dbReference type="GeneID" id="37219316"/>
<accession>A0A395GLN5</accession>
<dbReference type="EMBL" id="KZ824477">
    <property type="protein sequence ID" value="RAK96294.1"/>
    <property type="molecule type" value="Genomic_DNA"/>
</dbReference>
<dbReference type="Proteomes" id="UP000249402">
    <property type="component" value="Unassembled WGS sequence"/>
</dbReference>
<sequence length="71" mass="8229">MPEPVFWPTLSWSPILLKCDVFIRHANESTPGSNFDLEICKLSLDELAFCSISFEDRRLKHVVHHFKTANI</sequence>
<evidence type="ECO:0000313" key="1">
    <source>
        <dbReference type="EMBL" id="RAK96294.1"/>
    </source>
</evidence>
<dbReference type="VEuPathDB" id="FungiDB:BO80DRAFT_229423"/>
<reference evidence="1 2" key="1">
    <citation type="submission" date="2018-02" db="EMBL/GenBank/DDBJ databases">
        <title>The genomes of Aspergillus section Nigri reveals drivers in fungal speciation.</title>
        <authorList>
            <consortium name="DOE Joint Genome Institute"/>
            <person name="Vesth T.C."/>
            <person name="Nybo J."/>
            <person name="Theobald S."/>
            <person name="Brandl J."/>
            <person name="Frisvad J.C."/>
            <person name="Nielsen K.F."/>
            <person name="Lyhne E.K."/>
            <person name="Kogle M.E."/>
            <person name="Kuo A."/>
            <person name="Riley R."/>
            <person name="Clum A."/>
            <person name="Nolan M."/>
            <person name="Lipzen A."/>
            <person name="Salamov A."/>
            <person name="Henrissat B."/>
            <person name="Wiebenga A."/>
            <person name="De vries R.P."/>
            <person name="Grigoriev I.V."/>
            <person name="Mortensen U.H."/>
            <person name="Andersen M.R."/>
            <person name="Baker S.E."/>
        </authorList>
    </citation>
    <scope>NUCLEOTIDE SEQUENCE [LARGE SCALE GENOMIC DNA]</scope>
    <source>
        <strain evidence="1 2">CBS 121593</strain>
    </source>
</reference>
<dbReference type="RefSeq" id="XP_025570622.1">
    <property type="nucleotide sequence ID" value="XM_025714451.1"/>
</dbReference>
<dbReference type="OrthoDB" id="5234302at2759"/>
<dbReference type="STRING" id="1448316.A0A395GLN5"/>
<evidence type="ECO:0000313" key="2">
    <source>
        <dbReference type="Proteomes" id="UP000249402"/>
    </source>
</evidence>
<dbReference type="AlphaFoldDB" id="A0A395GLN5"/>
<name>A0A395GLN5_9EURO</name>
<gene>
    <name evidence="1" type="ORF">BO80DRAFT_229423</name>
</gene>
<keyword evidence="2" id="KW-1185">Reference proteome</keyword>
<proteinExistence type="predicted"/>
<protein>
    <submittedName>
        <fullName evidence="1">Uncharacterized protein</fullName>
    </submittedName>
</protein>
<organism evidence="1 2">
    <name type="scientific">Aspergillus ibericus CBS 121593</name>
    <dbReference type="NCBI Taxonomy" id="1448316"/>
    <lineage>
        <taxon>Eukaryota</taxon>
        <taxon>Fungi</taxon>
        <taxon>Dikarya</taxon>
        <taxon>Ascomycota</taxon>
        <taxon>Pezizomycotina</taxon>
        <taxon>Eurotiomycetes</taxon>
        <taxon>Eurotiomycetidae</taxon>
        <taxon>Eurotiales</taxon>
        <taxon>Aspergillaceae</taxon>
        <taxon>Aspergillus</taxon>
        <taxon>Aspergillus subgen. Circumdati</taxon>
    </lineage>
</organism>